<proteinExistence type="predicted"/>
<protein>
    <submittedName>
        <fullName evidence="1">Uncharacterized protein</fullName>
    </submittedName>
</protein>
<organism evidence="1 2">
    <name type="scientific">Flavobacterium cerinum</name>
    <dbReference type="NCBI Taxonomy" id="2502784"/>
    <lineage>
        <taxon>Bacteria</taxon>
        <taxon>Pseudomonadati</taxon>
        <taxon>Bacteroidota</taxon>
        <taxon>Flavobacteriia</taxon>
        <taxon>Flavobacteriales</taxon>
        <taxon>Flavobacteriaceae</taxon>
        <taxon>Flavobacterium</taxon>
    </lineage>
</organism>
<gene>
    <name evidence="1" type="ORF">EPI11_14025</name>
</gene>
<dbReference type="RefSeq" id="WP_128390610.1">
    <property type="nucleotide sequence ID" value="NZ_SBII01000010.1"/>
</dbReference>
<dbReference type="Proteomes" id="UP000287527">
    <property type="component" value="Unassembled WGS sequence"/>
</dbReference>
<accession>A0A3S4SWI8</accession>
<evidence type="ECO:0000313" key="1">
    <source>
        <dbReference type="EMBL" id="RWW96707.1"/>
    </source>
</evidence>
<evidence type="ECO:0000313" key="2">
    <source>
        <dbReference type="Proteomes" id="UP000287527"/>
    </source>
</evidence>
<dbReference type="EMBL" id="SBII01000010">
    <property type="protein sequence ID" value="RWW96707.1"/>
    <property type="molecule type" value="Genomic_DNA"/>
</dbReference>
<dbReference type="AlphaFoldDB" id="A0A3S4SWI8"/>
<reference evidence="1 2" key="1">
    <citation type="submission" date="2019-01" db="EMBL/GenBank/DDBJ databases">
        <title>Flavobacterium sp. nov.,isolated from freshwater.</title>
        <authorList>
            <person name="Zhang R."/>
            <person name="Du Z.-J."/>
        </authorList>
    </citation>
    <scope>NUCLEOTIDE SEQUENCE [LARGE SCALE GENOMIC DNA]</scope>
    <source>
        <strain evidence="1 2">1E403</strain>
    </source>
</reference>
<sequence>MEIDYNYEINNFENEIFNNEIPSDVILLKQTFVVWYSLVEGNTKLDEVWLQDILNRNTNLIRKHYPRDPNLLFLRGWMIEISSWLFDSEDSNFGSKYLISAYKYCPNNLLFKWALRGSINLSKDELNIIKISIQNRFEDYYVDYRPIREYYQDMIKDS</sequence>
<comment type="caution">
    <text evidence="1">The sequence shown here is derived from an EMBL/GenBank/DDBJ whole genome shotgun (WGS) entry which is preliminary data.</text>
</comment>
<name>A0A3S4SWI8_9FLAO</name>
<keyword evidence="2" id="KW-1185">Reference proteome</keyword>